<sequence length="415" mass="45346">MRWKRGSLRGFEWLQSSPERKNAQRDFIRFNPCIYGINIHYNISWCNCCDSGSYESKTFGRFSSVKTEEEPSRKPGVTDTVWALDTTMVQSERINNSSFYSSIWHHERELWLAILGERVGWVTLPDEHAPMERWLIVTPTGFGLELLVQCAAEIAAVDAQQRGVGCAGLAIAQITIVAPVSQALGFVEHDQVPVLLGVLRKNLGDAVKEQALHVLNNLLKGWDVSGSRQLLLGLARAICATAHNKSFAEALYSASTFPAHLRVLSAASRGSSSKLENGSEETILRCAVRGWALRAEACECCEDPGNAALLPVRIGLSESQDETVLEGKDMVRVATQMTPNSHGAELWGLAQNMPAAVLCQIIPNNEPANIPAIGIRTIEDILECSQAYQTLALAADCVTCLAHTPVQMQEGASSC</sequence>
<dbReference type="GO" id="GO:0034220">
    <property type="term" value="P:monoatomic ion transmembrane transport"/>
    <property type="evidence" value="ECO:0007669"/>
    <property type="project" value="UniProtKB-KW"/>
</dbReference>
<dbReference type="EMBL" id="QXTE01000008">
    <property type="protein sequence ID" value="TFK14698.1"/>
    <property type="molecule type" value="Genomic_DNA"/>
</dbReference>
<dbReference type="Proteomes" id="UP000297703">
    <property type="component" value="Unassembled WGS sequence"/>
</dbReference>
<proteinExistence type="predicted"/>
<keyword evidence="1" id="KW-0406">Ion transport</keyword>
<comment type="caution">
    <text evidence="1">The sequence shown here is derived from an EMBL/GenBank/DDBJ whole genome shotgun (WGS) entry which is preliminary data.</text>
</comment>
<reference evidence="1 2" key="2">
    <citation type="submission" date="2019-04" db="EMBL/GenBank/DDBJ databases">
        <title>The genome sequence of big-headed turtle.</title>
        <authorList>
            <person name="Gong S."/>
        </authorList>
    </citation>
    <scope>NUCLEOTIDE SEQUENCE [LARGE SCALE GENOMIC DNA]</scope>
    <source>
        <strain evidence="1">DO16091913</strain>
        <tissue evidence="1">Muscle</tissue>
    </source>
</reference>
<name>A0A4D9F5K8_9SAUR</name>
<dbReference type="AlphaFoldDB" id="A0A4D9F5K8"/>
<organism evidence="1 2">
    <name type="scientific">Platysternon megacephalum</name>
    <name type="common">big-headed turtle</name>
    <dbReference type="NCBI Taxonomy" id="55544"/>
    <lineage>
        <taxon>Eukaryota</taxon>
        <taxon>Metazoa</taxon>
        <taxon>Chordata</taxon>
        <taxon>Craniata</taxon>
        <taxon>Vertebrata</taxon>
        <taxon>Euteleostomi</taxon>
        <taxon>Archelosauria</taxon>
        <taxon>Testudinata</taxon>
        <taxon>Testudines</taxon>
        <taxon>Cryptodira</taxon>
        <taxon>Durocryptodira</taxon>
        <taxon>Testudinoidea</taxon>
        <taxon>Platysternidae</taxon>
        <taxon>Platysternon</taxon>
    </lineage>
</organism>
<evidence type="ECO:0000313" key="1">
    <source>
        <dbReference type="EMBL" id="TFK14698.1"/>
    </source>
</evidence>
<accession>A0A4D9F5K8</accession>
<keyword evidence="2" id="KW-1185">Reference proteome</keyword>
<gene>
    <name evidence="1" type="ORF">DR999_PMT01718</name>
</gene>
<keyword evidence="1" id="KW-0813">Transport</keyword>
<reference evidence="1 2" key="1">
    <citation type="submission" date="2019-04" db="EMBL/GenBank/DDBJ databases">
        <title>Draft genome of the big-headed turtle Platysternon megacephalum.</title>
        <authorList>
            <person name="Gong S."/>
        </authorList>
    </citation>
    <scope>NUCLEOTIDE SEQUENCE [LARGE SCALE GENOMIC DNA]</scope>
    <source>
        <strain evidence="1">DO16091913</strain>
        <tissue evidence="1">Muscle</tissue>
    </source>
</reference>
<dbReference type="OrthoDB" id="1683831at2759"/>
<keyword evidence="1" id="KW-0407">Ion channel</keyword>
<protein>
    <submittedName>
        <fullName evidence="1">Sodium channel protein type 2 subunit alpha</fullName>
    </submittedName>
</protein>
<evidence type="ECO:0000313" key="2">
    <source>
        <dbReference type="Proteomes" id="UP000297703"/>
    </source>
</evidence>